<evidence type="ECO:0000256" key="2">
    <source>
        <dbReference type="ARBA" id="ARBA00022771"/>
    </source>
</evidence>
<evidence type="ECO:0000256" key="5">
    <source>
        <dbReference type="SAM" id="MobiDB-lite"/>
    </source>
</evidence>
<dbReference type="InterPro" id="IPR013088">
    <property type="entry name" value="Znf_NHR/GATA"/>
</dbReference>
<dbReference type="RefSeq" id="XP_004357709.1">
    <property type="nucleotide sequence ID" value="XM_004357652.1"/>
</dbReference>
<dbReference type="Proteomes" id="UP000011083">
    <property type="component" value="Unassembled WGS sequence"/>
</dbReference>
<dbReference type="PANTHER" id="PTHR45658">
    <property type="entry name" value="GATA TRANSCRIPTION FACTOR"/>
    <property type="match status" value="1"/>
</dbReference>
<dbReference type="SUPFAM" id="SSF57716">
    <property type="entry name" value="Glucocorticoid receptor-like (DNA-binding domain)"/>
    <property type="match status" value="1"/>
</dbReference>
<dbReference type="KEGG" id="acan:ACA1_027770"/>
<dbReference type="GO" id="GO:0043565">
    <property type="term" value="F:sequence-specific DNA binding"/>
    <property type="evidence" value="ECO:0007669"/>
    <property type="project" value="InterPro"/>
</dbReference>
<dbReference type="PROSITE" id="PS00344">
    <property type="entry name" value="GATA_ZN_FINGER_1"/>
    <property type="match status" value="1"/>
</dbReference>
<evidence type="ECO:0000259" key="6">
    <source>
        <dbReference type="PROSITE" id="PS50114"/>
    </source>
</evidence>
<dbReference type="Pfam" id="PF00320">
    <property type="entry name" value="GATA"/>
    <property type="match status" value="1"/>
</dbReference>
<feature type="domain" description="GATA-type" evidence="6">
    <location>
        <begin position="276"/>
        <end position="312"/>
    </location>
</feature>
<feature type="region of interest" description="Disordered" evidence="5">
    <location>
        <begin position="204"/>
        <end position="235"/>
    </location>
</feature>
<dbReference type="Gene3D" id="3.30.50.10">
    <property type="entry name" value="Erythroid Transcription Factor GATA-1, subunit A"/>
    <property type="match status" value="1"/>
</dbReference>
<evidence type="ECO:0000313" key="8">
    <source>
        <dbReference type="Proteomes" id="UP000011083"/>
    </source>
</evidence>
<dbReference type="SMART" id="SM00401">
    <property type="entry name" value="ZnF_GATA"/>
    <property type="match status" value="1"/>
</dbReference>
<dbReference type="CDD" id="cd00202">
    <property type="entry name" value="ZnF_GATA"/>
    <property type="match status" value="1"/>
</dbReference>
<keyword evidence="8" id="KW-1185">Reference proteome</keyword>
<dbReference type="EMBL" id="KB007801">
    <property type="protein sequence ID" value="ELR25600.1"/>
    <property type="molecule type" value="Genomic_DNA"/>
</dbReference>
<keyword evidence="3" id="KW-0862">Zinc</keyword>
<dbReference type="GeneID" id="14926664"/>
<evidence type="ECO:0000256" key="1">
    <source>
        <dbReference type="ARBA" id="ARBA00022723"/>
    </source>
</evidence>
<feature type="region of interest" description="Disordered" evidence="5">
    <location>
        <begin position="69"/>
        <end position="106"/>
    </location>
</feature>
<feature type="compositionally biased region" description="Low complexity" evidence="5">
    <location>
        <begin position="209"/>
        <end position="235"/>
    </location>
</feature>
<keyword evidence="2 4" id="KW-0863">Zinc-finger</keyword>
<dbReference type="PROSITE" id="PS50114">
    <property type="entry name" value="GATA_ZN_FINGER_2"/>
    <property type="match status" value="1"/>
</dbReference>
<feature type="region of interest" description="Disordered" evidence="5">
    <location>
        <begin position="332"/>
        <end position="365"/>
    </location>
</feature>
<dbReference type="VEuPathDB" id="AmoebaDB:ACA1_027770"/>
<dbReference type="OrthoDB" id="734811at2759"/>
<dbReference type="GO" id="GO:0006355">
    <property type="term" value="P:regulation of DNA-templated transcription"/>
    <property type="evidence" value="ECO:0007669"/>
    <property type="project" value="InterPro"/>
</dbReference>
<feature type="compositionally biased region" description="Low complexity" evidence="5">
    <location>
        <begin position="74"/>
        <end position="106"/>
    </location>
</feature>
<reference evidence="7 8" key="1">
    <citation type="journal article" date="2013" name="Genome Biol.">
        <title>Genome of Acanthamoeba castellanii highlights extensive lateral gene transfer and early evolution of tyrosine kinase signaling.</title>
        <authorList>
            <person name="Clarke M."/>
            <person name="Lohan A.J."/>
            <person name="Liu B."/>
            <person name="Lagkouvardos I."/>
            <person name="Roy S."/>
            <person name="Zafar N."/>
            <person name="Bertelli C."/>
            <person name="Schilde C."/>
            <person name="Kianianmomeni A."/>
            <person name="Burglin T.R."/>
            <person name="Frech C."/>
            <person name="Turcotte B."/>
            <person name="Kopec K.O."/>
            <person name="Synnott J.M."/>
            <person name="Choo C."/>
            <person name="Paponov I."/>
            <person name="Finkler A."/>
            <person name="Soon Heng Tan C."/>
            <person name="Hutchins A.P."/>
            <person name="Weinmeier T."/>
            <person name="Rattei T."/>
            <person name="Chu J.S."/>
            <person name="Gimenez G."/>
            <person name="Irimia M."/>
            <person name="Rigden D.J."/>
            <person name="Fitzpatrick D.A."/>
            <person name="Lorenzo-Morales J."/>
            <person name="Bateman A."/>
            <person name="Chiu C.H."/>
            <person name="Tang P."/>
            <person name="Hegemann P."/>
            <person name="Fromm H."/>
            <person name="Raoult D."/>
            <person name="Greub G."/>
            <person name="Miranda-Saavedra D."/>
            <person name="Chen N."/>
            <person name="Nash P."/>
            <person name="Ginger M.L."/>
            <person name="Horn M."/>
            <person name="Schaap P."/>
            <person name="Caler L."/>
            <person name="Loftus B."/>
        </authorList>
    </citation>
    <scope>NUCLEOTIDE SEQUENCE [LARGE SCALE GENOMIC DNA]</scope>
    <source>
        <strain evidence="7 8">Neff</strain>
    </source>
</reference>
<evidence type="ECO:0000256" key="3">
    <source>
        <dbReference type="ARBA" id="ARBA00022833"/>
    </source>
</evidence>
<name>L8HK85_ACACF</name>
<organism evidence="7 8">
    <name type="scientific">Acanthamoeba castellanii (strain ATCC 30010 / Neff)</name>
    <dbReference type="NCBI Taxonomy" id="1257118"/>
    <lineage>
        <taxon>Eukaryota</taxon>
        <taxon>Amoebozoa</taxon>
        <taxon>Discosea</taxon>
        <taxon>Longamoebia</taxon>
        <taxon>Centramoebida</taxon>
        <taxon>Acanthamoebidae</taxon>
        <taxon>Acanthamoeba</taxon>
    </lineage>
</organism>
<sequence length="365" mass="37835">MQPPMADGRHQQLGQICYVPLYIVPQGTAGGPSVDMASLQSCAAAMAAAGGASAQPQFSFSPFFVQLPAPPASSAPSSSSSAPPSPGTSSSSPASPGQSYAHQRQQAQLAQLAQHYAALQHQQQQRAPAAGLAEYRLANFASLLPSAGGSAPQTQQQPGQLPSPFVVPSLAALPHLAAAAAAGAQQAHFQFPFQLQSSAGLFTGPPPTAAAEASTTSTCTTSSSDPATTGSSCTTSGKKEIKFKYHMSIMPQLATNAGAPAPPKVEMKKKRKPRMRITGRVCTHCGATKTTEWRMGPEGRGTLCNACGLRYRKKLLMDGQKDPNAKITMSMLLNATKKTTKPGSSSAKDEGPSSSPTRRSDDESP</sequence>
<accession>L8HK85</accession>
<dbReference type="InterPro" id="IPR000679">
    <property type="entry name" value="Znf_GATA"/>
</dbReference>
<dbReference type="InterPro" id="IPR051140">
    <property type="entry name" value="GATA_TF"/>
</dbReference>
<feature type="region of interest" description="Disordered" evidence="5">
    <location>
        <begin position="254"/>
        <end position="274"/>
    </location>
</feature>
<keyword evidence="1" id="KW-0479">Metal-binding</keyword>
<evidence type="ECO:0000313" key="7">
    <source>
        <dbReference type="EMBL" id="ELR25600.1"/>
    </source>
</evidence>
<evidence type="ECO:0000256" key="4">
    <source>
        <dbReference type="PROSITE-ProRule" id="PRU00094"/>
    </source>
</evidence>
<proteinExistence type="predicted"/>
<dbReference type="GO" id="GO:0008270">
    <property type="term" value="F:zinc ion binding"/>
    <property type="evidence" value="ECO:0007669"/>
    <property type="project" value="UniProtKB-KW"/>
</dbReference>
<feature type="compositionally biased region" description="Polar residues" evidence="5">
    <location>
        <begin position="332"/>
        <end position="357"/>
    </location>
</feature>
<gene>
    <name evidence="7" type="ORF">ACA1_027770</name>
</gene>
<protein>
    <submittedName>
        <fullName evidence="7">GATA zinc finger domain containing protein</fullName>
    </submittedName>
</protein>
<dbReference type="AlphaFoldDB" id="L8HK85"/>